<proteinExistence type="predicted"/>
<dbReference type="PANTHER" id="PTHR31313">
    <property type="entry name" value="TY1 ENHANCER ACTIVATOR"/>
    <property type="match status" value="1"/>
</dbReference>
<evidence type="ECO:0000256" key="6">
    <source>
        <dbReference type="ARBA" id="ARBA00023242"/>
    </source>
</evidence>
<feature type="domain" description="Xylanolytic transcriptional activator regulatory" evidence="7">
    <location>
        <begin position="102"/>
        <end position="175"/>
    </location>
</feature>
<evidence type="ECO:0000256" key="4">
    <source>
        <dbReference type="ARBA" id="ARBA00023125"/>
    </source>
</evidence>
<accession>A0A8H7SS11</accession>
<dbReference type="PANTHER" id="PTHR31313:SF81">
    <property type="entry name" value="TY1 ENHANCER ACTIVATOR"/>
    <property type="match status" value="1"/>
</dbReference>
<evidence type="ECO:0000256" key="3">
    <source>
        <dbReference type="ARBA" id="ARBA00023015"/>
    </source>
</evidence>
<sequence>MDHDTLPIVNKDDFLNAYEGRTKPPPATILIYAICTHVSTILPFDDPFFVNVGVKRDELFHTLLEHTTFLIRKEYLTPRLATIQALILLCAYPACDKSFYRNWLRAGMAVRMAQELGLHRTLEKLALTDEMFEARKRLWYCTYITDRWCCATMGRPLAISDADCDIELPHVNGGVNGTKDYSLFINFIKLSGILGEVLRRIYSPKAKSQGYNNTSIYHTVQSIYLMLNDWNQQLPDHQRITSKEAKSIYKNKIITNKVREAGPLSICYHVVIVLLYRTFLVSNKADVLPALFEEASERCTEAAKSVVDIARLLSPTEIVRFGWNFAGYSVFQSSLIHVYNCTSSQPEVAKTAREYVKICIEECIKPMNEEMNMVPQAMPLIRTLMNLIGAEKKEPERPKSPVVTPTHQYHAGPASSSYAFAPPPLQPSPMTAWQSLFASAATPFFENETDWQTTIIL</sequence>
<evidence type="ECO:0000256" key="5">
    <source>
        <dbReference type="ARBA" id="ARBA00023163"/>
    </source>
</evidence>
<keyword evidence="2" id="KW-0862">Zinc</keyword>
<dbReference type="InterPro" id="IPR051615">
    <property type="entry name" value="Transcr_Regulatory_Elem"/>
</dbReference>
<keyword evidence="6" id="KW-0539">Nucleus</keyword>
<keyword evidence="4" id="KW-0238">DNA-binding</keyword>
<evidence type="ECO:0000313" key="9">
    <source>
        <dbReference type="Proteomes" id="UP000613177"/>
    </source>
</evidence>
<keyword evidence="1" id="KW-0479">Metal-binding</keyword>
<keyword evidence="3" id="KW-0805">Transcription regulation</keyword>
<dbReference type="Pfam" id="PF04082">
    <property type="entry name" value="Fungal_trans"/>
    <property type="match status" value="1"/>
</dbReference>
<dbReference type="CDD" id="cd12148">
    <property type="entry name" value="fungal_TF_MHR"/>
    <property type="match status" value="1"/>
</dbReference>
<comment type="caution">
    <text evidence="8">The sequence shown here is derived from an EMBL/GenBank/DDBJ whole genome shotgun (WGS) entry which is preliminary data.</text>
</comment>
<organism evidence="8 9">
    <name type="scientific">Thamnidium elegans</name>
    <dbReference type="NCBI Taxonomy" id="101142"/>
    <lineage>
        <taxon>Eukaryota</taxon>
        <taxon>Fungi</taxon>
        <taxon>Fungi incertae sedis</taxon>
        <taxon>Mucoromycota</taxon>
        <taxon>Mucoromycotina</taxon>
        <taxon>Mucoromycetes</taxon>
        <taxon>Mucorales</taxon>
        <taxon>Mucorineae</taxon>
        <taxon>Mucoraceae</taxon>
        <taxon>Thamnidium</taxon>
    </lineage>
</organism>
<dbReference type="GO" id="GO:0008270">
    <property type="term" value="F:zinc ion binding"/>
    <property type="evidence" value="ECO:0007669"/>
    <property type="project" value="InterPro"/>
</dbReference>
<reference evidence="8" key="1">
    <citation type="submission" date="2021-01" db="EMBL/GenBank/DDBJ databases">
        <title>Metabolic potential, ecology and presence of endohyphal bacteria is reflected in genomic diversity of Mucoromycotina.</title>
        <authorList>
            <person name="Muszewska A."/>
            <person name="Okrasinska A."/>
            <person name="Steczkiewicz K."/>
            <person name="Drgas O."/>
            <person name="Orlowska M."/>
            <person name="Perlinska-Lenart U."/>
            <person name="Aleksandrzak-Piekarczyk T."/>
            <person name="Szatraj K."/>
            <person name="Zielenkiewicz U."/>
            <person name="Pilsyk S."/>
            <person name="Malc E."/>
            <person name="Mieczkowski P."/>
            <person name="Kruszewska J.S."/>
            <person name="Biernat P."/>
            <person name="Pawlowska J."/>
        </authorList>
    </citation>
    <scope>NUCLEOTIDE SEQUENCE</scope>
    <source>
        <strain evidence="8">WA0000018081</strain>
    </source>
</reference>
<dbReference type="AlphaFoldDB" id="A0A8H7SS11"/>
<dbReference type="EMBL" id="JAEPRE010000051">
    <property type="protein sequence ID" value="KAG2234529.1"/>
    <property type="molecule type" value="Genomic_DNA"/>
</dbReference>
<dbReference type="GO" id="GO:0006351">
    <property type="term" value="P:DNA-templated transcription"/>
    <property type="evidence" value="ECO:0007669"/>
    <property type="project" value="InterPro"/>
</dbReference>
<gene>
    <name evidence="8" type="ORF">INT48_007342</name>
</gene>
<dbReference type="GO" id="GO:0003677">
    <property type="term" value="F:DNA binding"/>
    <property type="evidence" value="ECO:0007669"/>
    <property type="project" value="UniProtKB-KW"/>
</dbReference>
<evidence type="ECO:0000313" key="8">
    <source>
        <dbReference type="EMBL" id="KAG2234529.1"/>
    </source>
</evidence>
<evidence type="ECO:0000256" key="1">
    <source>
        <dbReference type="ARBA" id="ARBA00022723"/>
    </source>
</evidence>
<dbReference type="SMART" id="SM00906">
    <property type="entry name" value="Fungal_trans"/>
    <property type="match status" value="1"/>
</dbReference>
<name>A0A8H7SS11_9FUNG</name>
<keyword evidence="5" id="KW-0804">Transcription</keyword>
<evidence type="ECO:0000256" key="2">
    <source>
        <dbReference type="ARBA" id="ARBA00022833"/>
    </source>
</evidence>
<protein>
    <recommendedName>
        <fullName evidence="7">Xylanolytic transcriptional activator regulatory domain-containing protein</fullName>
    </recommendedName>
</protein>
<dbReference type="InterPro" id="IPR007219">
    <property type="entry name" value="XnlR_reg_dom"/>
</dbReference>
<keyword evidence="9" id="KW-1185">Reference proteome</keyword>
<dbReference type="Proteomes" id="UP000613177">
    <property type="component" value="Unassembled WGS sequence"/>
</dbReference>
<evidence type="ECO:0000259" key="7">
    <source>
        <dbReference type="SMART" id="SM00906"/>
    </source>
</evidence>